<dbReference type="EMBL" id="UZAH01002972">
    <property type="protein sequence ID" value="VDO23465.1"/>
    <property type="molecule type" value="Genomic_DNA"/>
</dbReference>
<evidence type="ECO:0000313" key="2">
    <source>
        <dbReference type="EMBL" id="VDO23465.1"/>
    </source>
</evidence>
<reference evidence="4" key="2">
    <citation type="submission" date="2019-09" db="UniProtKB">
        <authorList>
            <consortium name="WormBaseParasite"/>
        </authorList>
    </citation>
    <scope>IDENTIFICATION</scope>
</reference>
<feature type="compositionally biased region" description="Acidic residues" evidence="1">
    <location>
        <begin position="31"/>
        <end position="41"/>
    </location>
</feature>
<dbReference type="WBParaSite" id="HPBE_0000216501-mRNA-1">
    <property type="protein sequence ID" value="HPBE_0000216501-mRNA-1"/>
    <property type="gene ID" value="HPBE_0000216501"/>
</dbReference>
<reference evidence="2 3" key="1">
    <citation type="submission" date="2018-11" db="EMBL/GenBank/DDBJ databases">
        <authorList>
            <consortium name="Pathogen Informatics"/>
        </authorList>
    </citation>
    <scope>NUCLEOTIDE SEQUENCE [LARGE SCALE GENOMIC DNA]</scope>
</reference>
<name>A0A183F7M3_HELPZ</name>
<keyword evidence="3" id="KW-1185">Reference proteome</keyword>
<dbReference type="InterPro" id="IPR016162">
    <property type="entry name" value="Ald_DH_N"/>
</dbReference>
<feature type="region of interest" description="Disordered" evidence="1">
    <location>
        <begin position="1"/>
        <end position="54"/>
    </location>
</feature>
<accession>A0A183F7M3</accession>
<proteinExistence type="predicted"/>
<dbReference type="AlphaFoldDB" id="A0A183F7M3"/>
<dbReference type="GO" id="GO:0016491">
    <property type="term" value="F:oxidoreductase activity"/>
    <property type="evidence" value="ECO:0007669"/>
    <property type="project" value="InterPro"/>
</dbReference>
<sequence>MRDDRRARERTSNTTVEEPPDDGDSSSSNESENDPETEIDECSTTSSSGGTNCGAPEVSYSSHICCDFVAVDQLVGEQRAFFRSGATRCLEKRRAALTTVKEMIEQHKDEIAAAIHKDLGR</sequence>
<dbReference type="SUPFAM" id="SSF53720">
    <property type="entry name" value="ALDH-like"/>
    <property type="match status" value="1"/>
</dbReference>
<evidence type="ECO:0000256" key="1">
    <source>
        <dbReference type="SAM" id="MobiDB-lite"/>
    </source>
</evidence>
<dbReference type="Gene3D" id="3.40.605.10">
    <property type="entry name" value="Aldehyde Dehydrogenase, Chain A, domain 1"/>
    <property type="match status" value="1"/>
</dbReference>
<evidence type="ECO:0000313" key="4">
    <source>
        <dbReference type="WBParaSite" id="HPBE_0000216501-mRNA-1"/>
    </source>
</evidence>
<feature type="compositionally biased region" description="Basic and acidic residues" evidence="1">
    <location>
        <begin position="1"/>
        <end position="11"/>
    </location>
</feature>
<dbReference type="Proteomes" id="UP000050761">
    <property type="component" value="Unassembled WGS sequence"/>
</dbReference>
<gene>
    <name evidence="2" type="ORF">HPBE_LOCUS2166</name>
</gene>
<accession>A0A3P7XCW4</accession>
<dbReference type="InterPro" id="IPR016161">
    <property type="entry name" value="Ald_DH/histidinol_DH"/>
</dbReference>
<evidence type="ECO:0000313" key="3">
    <source>
        <dbReference type="Proteomes" id="UP000050761"/>
    </source>
</evidence>
<protein>
    <submittedName>
        <fullName evidence="2 4">Uncharacterized protein</fullName>
    </submittedName>
</protein>
<organism evidence="3 4">
    <name type="scientific">Heligmosomoides polygyrus</name>
    <name type="common">Parasitic roundworm</name>
    <dbReference type="NCBI Taxonomy" id="6339"/>
    <lineage>
        <taxon>Eukaryota</taxon>
        <taxon>Metazoa</taxon>
        <taxon>Ecdysozoa</taxon>
        <taxon>Nematoda</taxon>
        <taxon>Chromadorea</taxon>
        <taxon>Rhabditida</taxon>
        <taxon>Rhabditina</taxon>
        <taxon>Rhabditomorpha</taxon>
        <taxon>Strongyloidea</taxon>
        <taxon>Heligmosomidae</taxon>
        <taxon>Heligmosomoides</taxon>
    </lineage>
</organism>